<evidence type="ECO:0000313" key="2">
    <source>
        <dbReference type="EMBL" id="MFD0790601.1"/>
    </source>
</evidence>
<name>A0ABW3AHZ5_9MICO</name>
<feature type="transmembrane region" description="Helical" evidence="1">
    <location>
        <begin position="98"/>
        <end position="120"/>
    </location>
</feature>
<dbReference type="Proteomes" id="UP001597055">
    <property type="component" value="Unassembled WGS sequence"/>
</dbReference>
<comment type="caution">
    <text evidence="2">The sequence shown here is derived from an EMBL/GenBank/DDBJ whole genome shotgun (WGS) entry which is preliminary data.</text>
</comment>
<evidence type="ECO:0000313" key="3">
    <source>
        <dbReference type="Proteomes" id="UP001597055"/>
    </source>
</evidence>
<keyword evidence="1" id="KW-1133">Transmembrane helix</keyword>
<sequence length="392" mass="41409">MSYLSELAGANLGVAQAAITTLATMLTIGVAFLSKPSVATLYWSCGLALSMVATLGVVAGDLNDLESLRRACLGILLGAPALLWSGFRAFWGMRPFGWIGPVFGASAGVALATATDITVFVVAYRMAYFGASVFALLLFLDWLRVPARRQDRAVLPLAIVSVAFFAAGVASLGAGVLYPPSGGDDFALQRPVSSVGMLIYVACAMVAILGIAIRDTSFARTPATQSDWHRFEDVAADRLRRAQRTAESWSVVYIQLDDAADIRQTAGAATFAALSARLEREARAIFPADSEVGTPPAAGGTVFLVPRPDAVVRDCLRAVLQRVPQLDVDGRLAIRPTASAGWAPASVLGYDLDALVYTAREAAGLAAEKGGDRWEKVSAALVEGLLNRTELR</sequence>
<feature type="transmembrane region" description="Helical" evidence="1">
    <location>
        <begin position="40"/>
        <end position="59"/>
    </location>
</feature>
<feature type="transmembrane region" description="Helical" evidence="1">
    <location>
        <begin position="197"/>
        <end position="213"/>
    </location>
</feature>
<evidence type="ECO:0000256" key="1">
    <source>
        <dbReference type="SAM" id="Phobius"/>
    </source>
</evidence>
<organism evidence="2 3">
    <name type="scientific">Microbacterium insulae</name>
    <dbReference type="NCBI Taxonomy" id="483014"/>
    <lineage>
        <taxon>Bacteria</taxon>
        <taxon>Bacillati</taxon>
        <taxon>Actinomycetota</taxon>
        <taxon>Actinomycetes</taxon>
        <taxon>Micrococcales</taxon>
        <taxon>Microbacteriaceae</taxon>
        <taxon>Microbacterium</taxon>
    </lineage>
</organism>
<protein>
    <submittedName>
        <fullName evidence="2">GGDEF domain-containing protein</fullName>
    </submittedName>
</protein>
<keyword evidence="3" id="KW-1185">Reference proteome</keyword>
<proteinExistence type="predicted"/>
<dbReference type="InterPro" id="IPR029787">
    <property type="entry name" value="Nucleotide_cyclase"/>
</dbReference>
<dbReference type="Gene3D" id="3.30.70.270">
    <property type="match status" value="1"/>
</dbReference>
<dbReference type="EMBL" id="JBHTII010000001">
    <property type="protein sequence ID" value="MFD0790601.1"/>
    <property type="molecule type" value="Genomic_DNA"/>
</dbReference>
<feature type="transmembrane region" description="Helical" evidence="1">
    <location>
        <begin position="12"/>
        <end position="33"/>
    </location>
</feature>
<feature type="transmembrane region" description="Helical" evidence="1">
    <location>
        <begin position="155"/>
        <end position="177"/>
    </location>
</feature>
<gene>
    <name evidence="2" type="ORF">ACFQ0P_09330</name>
</gene>
<dbReference type="InterPro" id="IPR043128">
    <property type="entry name" value="Rev_trsase/Diguanyl_cyclase"/>
</dbReference>
<reference evidence="3" key="1">
    <citation type="journal article" date="2019" name="Int. J. Syst. Evol. Microbiol.">
        <title>The Global Catalogue of Microorganisms (GCM) 10K type strain sequencing project: providing services to taxonomists for standard genome sequencing and annotation.</title>
        <authorList>
            <consortium name="The Broad Institute Genomics Platform"/>
            <consortium name="The Broad Institute Genome Sequencing Center for Infectious Disease"/>
            <person name="Wu L."/>
            <person name="Ma J."/>
        </authorList>
    </citation>
    <scope>NUCLEOTIDE SEQUENCE [LARGE SCALE GENOMIC DNA]</scope>
    <source>
        <strain evidence="3">CCUG 54523</strain>
    </source>
</reference>
<keyword evidence="1" id="KW-0812">Transmembrane</keyword>
<feature type="transmembrane region" description="Helical" evidence="1">
    <location>
        <begin position="71"/>
        <end position="91"/>
    </location>
</feature>
<dbReference type="RefSeq" id="WP_204978438.1">
    <property type="nucleotide sequence ID" value="NZ_JBHTII010000001.1"/>
</dbReference>
<keyword evidence="1" id="KW-0472">Membrane</keyword>
<dbReference type="SUPFAM" id="SSF55073">
    <property type="entry name" value="Nucleotide cyclase"/>
    <property type="match status" value="1"/>
</dbReference>
<accession>A0ABW3AHZ5</accession>